<dbReference type="AlphaFoldDB" id="A0A327NCC9"/>
<sequence>MKSKFVALVILQLFFIVSCKTKEQVEADRLSGGWIITEAAYSQRGSNQVDSTITYSKSVFDFGSCKLTTSNRECFGYYSFNGVKRTAVSYGISVSENKLNISPVDQNNREGIDLTGSFQIEKVNEKLMYLYGPAGYTDEKGKFHLQALDIKLTLIR</sequence>
<dbReference type="EMBL" id="QLII01000004">
    <property type="protein sequence ID" value="RAI72857.1"/>
    <property type="molecule type" value="Genomic_DNA"/>
</dbReference>
<gene>
    <name evidence="1" type="ORF">HMF3257_38755</name>
</gene>
<dbReference type="PROSITE" id="PS51257">
    <property type="entry name" value="PROKAR_LIPOPROTEIN"/>
    <property type="match status" value="1"/>
</dbReference>
<dbReference type="RefSeq" id="WP_111351327.1">
    <property type="nucleotide sequence ID" value="NZ_QLII01000004.1"/>
</dbReference>
<protein>
    <recommendedName>
        <fullName evidence="3">Lipocalin-like domain-containing protein</fullName>
    </recommendedName>
</protein>
<evidence type="ECO:0000313" key="1">
    <source>
        <dbReference type="EMBL" id="RAI72857.1"/>
    </source>
</evidence>
<keyword evidence="2" id="KW-1185">Reference proteome</keyword>
<accession>A0A327NCC9</accession>
<evidence type="ECO:0000313" key="2">
    <source>
        <dbReference type="Proteomes" id="UP000249016"/>
    </source>
</evidence>
<evidence type="ECO:0008006" key="3">
    <source>
        <dbReference type="Google" id="ProtNLM"/>
    </source>
</evidence>
<organism evidence="1 2">
    <name type="scientific">Spirosoma telluris</name>
    <dbReference type="NCBI Taxonomy" id="2183553"/>
    <lineage>
        <taxon>Bacteria</taxon>
        <taxon>Pseudomonadati</taxon>
        <taxon>Bacteroidota</taxon>
        <taxon>Cytophagia</taxon>
        <taxon>Cytophagales</taxon>
        <taxon>Cytophagaceae</taxon>
        <taxon>Spirosoma</taxon>
    </lineage>
</organism>
<reference evidence="1 2" key="1">
    <citation type="submission" date="2018-06" db="EMBL/GenBank/DDBJ databases">
        <title>Spirosoma sp. HMF3257 Genome sequencing and assembly.</title>
        <authorList>
            <person name="Kang H."/>
            <person name="Cha I."/>
            <person name="Kim H."/>
            <person name="Kang J."/>
            <person name="Joh K."/>
        </authorList>
    </citation>
    <scope>NUCLEOTIDE SEQUENCE [LARGE SCALE GENOMIC DNA]</scope>
    <source>
        <strain evidence="1 2">HMF3257</strain>
    </source>
</reference>
<dbReference type="Proteomes" id="UP000249016">
    <property type="component" value="Unassembled WGS sequence"/>
</dbReference>
<comment type="caution">
    <text evidence="1">The sequence shown here is derived from an EMBL/GenBank/DDBJ whole genome shotgun (WGS) entry which is preliminary data.</text>
</comment>
<proteinExistence type="predicted"/>
<name>A0A327NCC9_9BACT</name>